<name>Q2RXL8_RHORT</name>
<evidence type="ECO:0000313" key="5">
    <source>
        <dbReference type="EMBL" id="ABC21127.1"/>
    </source>
</evidence>
<dbReference type="Gene3D" id="3.40.50.1450">
    <property type="entry name" value="HybD-like"/>
    <property type="match status" value="1"/>
</dbReference>
<accession>Q2RXL8</accession>
<sequence length="154" mass="16259">MTIFDDLGGRLKGRVLVVGAGNPLRGDDGAGPRLVEMLTGKVNAALLDVGEIPEAYTRRILETRADTILFVDAADFGAQPGDFALLEEETIAAGHAGTHQLPLTLFFQYLRESGGGEIVVLGIQPQSISLGTPMSAAVSRTLASLSDLLKELLK</sequence>
<dbReference type="EMBL" id="CP000230">
    <property type="protein sequence ID" value="ABC21127.1"/>
    <property type="molecule type" value="Genomic_DNA"/>
</dbReference>
<comment type="similarity">
    <text evidence="1">Belongs to the peptidase A31 family.</text>
</comment>
<dbReference type="GO" id="GO:0004190">
    <property type="term" value="F:aspartic-type endopeptidase activity"/>
    <property type="evidence" value="ECO:0007669"/>
    <property type="project" value="UniProtKB-KW"/>
</dbReference>
<dbReference type="GO" id="GO:0016485">
    <property type="term" value="P:protein processing"/>
    <property type="evidence" value="ECO:0007669"/>
    <property type="project" value="TreeGrafter"/>
</dbReference>
<dbReference type="CDD" id="cd06067">
    <property type="entry name" value="H2MP_MemB-H2evol"/>
    <property type="match status" value="1"/>
</dbReference>
<dbReference type="NCBIfam" id="TIGR00072">
    <property type="entry name" value="hydrog_prot"/>
    <property type="match status" value="1"/>
</dbReference>
<dbReference type="InterPro" id="IPR000671">
    <property type="entry name" value="Peptidase_A31"/>
</dbReference>
<dbReference type="PANTHER" id="PTHR30302:SF1">
    <property type="entry name" value="HYDROGENASE 2 MATURATION PROTEASE"/>
    <property type="match status" value="1"/>
</dbReference>
<keyword evidence="2" id="KW-0645">Protease</keyword>
<evidence type="ECO:0000256" key="3">
    <source>
        <dbReference type="ARBA" id="ARBA00022750"/>
    </source>
</evidence>
<dbReference type="PANTHER" id="PTHR30302">
    <property type="entry name" value="HYDROGENASE 1 MATURATION PROTEASE"/>
    <property type="match status" value="1"/>
</dbReference>
<keyword evidence="4" id="KW-0378">Hydrolase</keyword>
<proteinExistence type="inferred from homology"/>
<dbReference type="PRINTS" id="PR00446">
    <property type="entry name" value="HYDRGNUPTAKE"/>
</dbReference>
<dbReference type="Proteomes" id="UP000001929">
    <property type="component" value="Chromosome"/>
</dbReference>
<reference evidence="5 6" key="1">
    <citation type="journal article" date="2011" name="Stand. Genomic Sci.">
        <title>Complete genome sequence of Rhodospirillum rubrum type strain (S1).</title>
        <authorList>
            <person name="Munk A.C."/>
            <person name="Copeland A."/>
            <person name="Lucas S."/>
            <person name="Lapidus A."/>
            <person name="Del Rio T.G."/>
            <person name="Barry K."/>
            <person name="Detter J.C."/>
            <person name="Hammon N."/>
            <person name="Israni S."/>
            <person name="Pitluck S."/>
            <person name="Brettin T."/>
            <person name="Bruce D."/>
            <person name="Han C."/>
            <person name="Tapia R."/>
            <person name="Gilna P."/>
            <person name="Schmutz J."/>
            <person name="Larimer F."/>
            <person name="Land M."/>
            <person name="Kyrpides N.C."/>
            <person name="Mavromatis K."/>
            <person name="Richardson P."/>
            <person name="Rohde M."/>
            <person name="Goker M."/>
            <person name="Klenk H.P."/>
            <person name="Zhang Y."/>
            <person name="Roberts G.P."/>
            <person name="Reslewic S."/>
            <person name="Schwartz D.C."/>
        </authorList>
    </citation>
    <scope>NUCLEOTIDE SEQUENCE [LARGE SCALE GENOMIC DNA]</scope>
    <source>
        <strain evidence="6">ATCC 11170 / ATH 1.1.1 / DSM 467 / LMG 4362 / NCIMB 8255 / S1</strain>
    </source>
</reference>
<keyword evidence="3" id="KW-0064">Aspartyl protease</keyword>
<dbReference type="EnsemblBacteria" id="ABC21127">
    <property type="protein sequence ID" value="ABC21127"/>
    <property type="gene ID" value="Rru_A0322"/>
</dbReference>
<dbReference type="PhylomeDB" id="Q2RXL8"/>
<protein>
    <submittedName>
        <fullName evidence="5">Peptidase M52, hydrogen uptake protein</fullName>
    </submittedName>
</protein>
<dbReference type="STRING" id="269796.Rru_A0322"/>
<dbReference type="GO" id="GO:0008047">
    <property type="term" value="F:enzyme activator activity"/>
    <property type="evidence" value="ECO:0007669"/>
    <property type="project" value="InterPro"/>
</dbReference>
<dbReference type="RefSeq" id="WP_011388075.1">
    <property type="nucleotide sequence ID" value="NC_007643.1"/>
</dbReference>
<keyword evidence="6" id="KW-1185">Reference proteome</keyword>
<evidence type="ECO:0000256" key="1">
    <source>
        <dbReference type="ARBA" id="ARBA00006814"/>
    </source>
</evidence>
<dbReference type="HOGENOM" id="CLU_099037_4_1_5"/>
<dbReference type="MEROPS" id="A31.003"/>
<evidence type="ECO:0000313" key="6">
    <source>
        <dbReference type="Proteomes" id="UP000001929"/>
    </source>
</evidence>
<dbReference type="InterPro" id="IPR004420">
    <property type="entry name" value="Pept_A31_hyd_mat_HycI"/>
</dbReference>
<dbReference type="Pfam" id="PF01750">
    <property type="entry name" value="HycI"/>
    <property type="match status" value="1"/>
</dbReference>
<dbReference type="PATRIC" id="fig|269796.9.peg.378"/>
<dbReference type="SUPFAM" id="SSF53163">
    <property type="entry name" value="HybD-like"/>
    <property type="match status" value="1"/>
</dbReference>
<organism evidence="5 6">
    <name type="scientific">Rhodospirillum rubrum (strain ATCC 11170 / ATH 1.1.1 / DSM 467 / LMG 4362 / NCIMB 8255 / S1)</name>
    <dbReference type="NCBI Taxonomy" id="269796"/>
    <lineage>
        <taxon>Bacteria</taxon>
        <taxon>Pseudomonadati</taxon>
        <taxon>Pseudomonadota</taxon>
        <taxon>Alphaproteobacteria</taxon>
        <taxon>Rhodospirillales</taxon>
        <taxon>Rhodospirillaceae</taxon>
        <taxon>Rhodospirillum</taxon>
    </lineage>
</organism>
<evidence type="ECO:0000256" key="4">
    <source>
        <dbReference type="ARBA" id="ARBA00022801"/>
    </source>
</evidence>
<dbReference type="KEGG" id="rru:Rru_A0322"/>
<dbReference type="eggNOG" id="COG0680">
    <property type="taxonomic scope" value="Bacteria"/>
</dbReference>
<dbReference type="AlphaFoldDB" id="Q2RXL8"/>
<evidence type="ECO:0000256" key="2">
    <source>
        <dbReference type="ARBA" id="ARBA00022670"/>
    </source>
</evidence>
<gene>
    <name evidence="5" type="ordered locus">Rru_A0322</name>
</gene>
<dbReference type="InterPro" id="IPR023430">
    <property type="entry name" value="Pept_HybD-like_dom_sf"/>
</dbReference>